<feature type="domain" description="C2H2-type" evidence="10">
    <location>
        <begin position="580"/>
        <end position="607"/>
    </location>
</feature>
<dbReference type="CDD" id="cd07765">
    <property type="entry name" value="KRAB_A-box"/>
    <property type="match status" value="1"/>
</dbReference>
<keyword evidence="8" id="KW-0539">Nucleus</keyword>
<evidence type="ECO:0000256" key="4">
    <source>
        <dbReference type="ARBA" id="ARBA00022737"/>
    </source>
</evidence>
<dbReference type="GO" id="GO:0008270">
    <property type="term" value="F:zinc ion binding"/>
    <property type="evidence" value="ECO:0007669"/>
    <property type="project" value="UniProtKB-KW"/>
</dbReference>
<dbReference type="InParanoid" id="G1S0L9"/>
<keyword evidence="13" id="KW-1185">Reference proteome</keyword>
<dbReference type="FunFam" id="3.30.160.60:FF:000963">
    <property type="entry name" value="zinc finger protein 546"/>
    <property type="match status" value="2"/>
</dbReference>
<name>G1S0L9_NOMLE</name>
<dbReference type="SMART" id="SM00349">
    <property type="entry name" value="KRAB"/>
    <property type="match status" value="1"/>
</dbReference>
<evidence type="ECO:0000256" key="9">
    <source>
        <dbReference type="PROSITE-ProRule" id="PRU00042"/>
    </source>
</evidence>
<keyword evidence="6" id="KW-0862">Zinc</keyword>
<dbReference type="GO" id="GO:0000977">
    <property type="term" value="F:RNA polymerase II transcription regulatory region sequence-specific DNA binding"/>
    <property type="evidence" value="ECO:0007669"/>
    <property type="project" value="TreeGrafter"/>
</dbReference>
<dbReference type="FunFam" id="3.30.160.60:FF:000052">
    <property type="entry name" value="zinc finger protein 546 isoform X1"/>
    <property type="match status" value="1"/>
</dbReference>
<dbReference type="SUPFAM" id="SSF109640">
    <property type="entry name" value="KRAB domain (Kruppel-associated box)"/>
    <property type="match status" value="1"/>
</dbReference>
<reference evidence="12 13" key="1">
    <citation type="submission" date="2012-10" db="EMBL/GenBank/DDBJ databases">
        <authorList>
            <consortium name="Gibbon Genome Sequencing Consortium"/>
        </authorList>
    </citation>
    <scope>NUCLEOTIDE SEQUENCE [LARGE SCALE GENOMIC DNA]</scope>
</reference>
<feature type="domain" description="C2H2-type" evidence="10">
    <location>
        <begin position="440"/>
        <end position="467"/>
    </location>
</feature>
<feature type="domain" description="C2H2-type" evidence="10">
    <location>
        <begin position="356"/>
        <end position="383"/>
    </location>
</feature>
<feature type="domain" description="C2H2-type" evidence="10">
    <location>
        <begin position="412"/>
        <end position="439"/>
    </location>
</feature>
<evidence type="ECO:0000256" key="3">
    <source>
        <dbReference type="ARBA" id="ARBA00022723"/>
    </source>
</evidence>
<evidence type="ECO:0000313" key="12">
    <source>
        <dbReference type="Ensembl" id="ENSNLEP00000019051.2"/>
    </source>
</evidence>
<reference evidence="12" key="2">
    <citation type="submission" date="2025-08" db="UniProtKB">
        <authorList>
            <consortium name="Ensembl"/>
        </authorList>
    </citation>
    <scope>IDENTIFICATION</scope>
</reference>
<dbReference type="GeneTree" id="ENSGT00940000162638"/>
<dbReference type="EMBL" id="ADFV01125729">
    <property type="status" value="NOT_ANNOTATED_CDS"/>
    <property type="molecule type" value="Genomic_DNA"/>
</dbReference>
<comment type="similarity">
    <text evidence="2">Belongs to the krueppel C2H2-type zinc-finger protein family.</text>
</comment>
<feature type="domain" description="KRAB" evidence="11">
    <location>
        <begin position="42"/>
        <end position="113"/>
    </location>
</feature>
<accession>G1S0L9</accession>
<feature type="domain" description="C2H2-type" evidence="10">
    <location>
        <begin position="468"/>
        <end position="495"/>
    </location>
</feature>
<dbReference type="InterPro" id="IPR013087">
    <property type="entry name" value="Znf_C2H2_type"/>
</dbReference>
<keyword evidence="7" id="KW-0238">DNA-binding</keyword>
<dbReference type="PANTHER" id="PTHR24379:SF133">
    <property type="entry name" value="ZFP617 PROTEIN-RELATED"/>
    <property type="match status" value="1"/>
</dbReference>
<feature type="domain" description="C2H2-type" evidence="10">
    <location>
        <begin position="145"/>
        <end position="173"/>
    </location>
</feature>
<evidence type="ECO:0000256" key="8">
    <source>
        <dbReference type="ARBA" id="ARBA00023242"/>
    </source>
</evidence>
<dbReference type="GO" id="GO:0005634">
    <property type="term" value="C:nucleus"/>
    <property type="evidence" value="ECO:0007669"/>
    <property type="project" value="UniProtKB-SubCell"/>
</dbReference>
<feature type="domain" description="C2H2-type" evidence="10">
    <location>
        <begin position="384"/>
        <end position="411"/>
    </location>
</feature>
<feature type="domain" description="C2H2-type" evidence="10">
    <location>
        <begin position="552"/>
        <end position="579"/>
    </location>
</feature>
<dbReference type="EMBL" id="ADFV01125728">
    <property type="status" value="NOT_ANNOTATED_CDS"/>
    <property type="molecule type" value="Genomic_DNA"/>
</dbReference>
<dbReference type="Gene3D" id="6.10.140.140">
    <property type="match status" value="1"/>
</dbReference>
<dbReference type="HOGENOM" id="CLU_002678_57_1_1"/>
<dbReference type="SMART" id="SM00355">
    <property type="entry name" value="ZnF_C2H2"/>
    <property type="match status" value="13"/>
</dbReference>
<evidence type="ECO:0000259" key="11">
    <source>
        <dbReference type="PROSITE" id="PS50805"/>
    </source>
</evidence>
<dbReference type="PANTHER" id="PTHR24379">
    <property type="entry name" value="KRAB AND ZINC FINGER DOMAIN-CONTAINING"/>
    <property type="match status" value="1"/>
</dbReference>
<evidence type="ECO:0000256" key="7">
    <source>
        <dbReference type="ARBA" id="ARBA00023125"/>
    </source>
</evidence>
<dbReference type="Gene3D" id="3.30.160.60">
    <property type="entry name" value="Classic Zinc Finger"/>
    <property type="match status" value="13"/>
</dbReference>
<gene>
    <name evidence="12" type="primary">ZNF778</name>
</gene>
<feature type="domain" description="C2H2-type" evidence="10">
    <location>
        <begin position="224"/>
        <end position="251"/>
    </location>
</feature>
<dbReference type="PROSITE" id="PS50157">
    <property type="entry name" value="ZINC_FINGER_C2H2_2"/>
    <property type="match status" value="14"/>
</dbReference>
<evidence type="ECO:0000256" key="5">
    <source>
        <dbReference type="ARBA" id="ARBA00022771"/>
    </source>
</evidence>
<organism evidence="12 13">
    <name type="scientific">Nomascus leucogenys</name>
    <name type="common">Northern white-cheeked gibbon</name>
    <name type="synonym">Hylobates leucogenys</name>
    <dbReference type="NCBI Taxonomy" id="61853"/>
    <lineage>
        <taxon>Eukaryota</taxon>
        <taxon>Metazoa</taxon>
        <taxon>Chordata</taxon>
        <taxon>Craniata</taxon>
        <taxon>Vertebrata</taxon>
        <taxon>Euteleostomi</taxon>
        <taxon>Mammalia</taxon>
        <taxon>Eutheria</taxon>
        <taxon>Euarchontoglires</taxon>
        <taxon>Primates</taxon>
        <taxon>Haplorrhini</taxon>
        <taxon>Catarrhini</taxon>
        <taxon>Hylobatidae</taxon>
        <taxon>Nomascus</taxon>
    </lineage>
</organism>
<dbReference type="Ensembl" id="ENSNLET00000020008.3">
    <property type="protein sequence ID" value="ENSNLEP00000019051.2"/>
    <property type="gene ID" value="ENSNLEG00000015708.3"/>
</dbReference>
<dbReference type="FunFam" id="3.30.160.60:FF:001157">
    <property type="entry name" value="Zinc finger protein 793"/>
    <property type="match status" value="1"/>
</dbReference>
<dbReference type="SUPFAM" id="SSF57667">
    <property type="entry name" value="beta-beta-alpha zinc fingers"/>
    <property type="match status" value="8"/>
</dbReference>
<proteinExistence type="inferred from homology"/>
<dbReference type="PROSITE" id="PS00028">
    <property type="entry name" value="ZINC_FINGER_C2H2_1"/>
    <property type="match status" value="11"/>
</dbReference>
<dbReference type="GO" id="GO:0000981">
    <property type="term" value="F:DNA-binding transcription factor activity, RNA polymerase II-specific"/>
    <property type="evidence" value="ECO:0007669"/>
    <property type="project" value="TreeGrafter"/>
</dbReference>
<sequence length="608" mass="68744">MAAPDLAHGGHVSRDSICLHEEQTQAAGMVAGCLINCYQDLVTFDDVAVDFTQEEWTLLDPSQRDLYRDVMLENYENLASVGHDLFKPNVISWLEEEEELRAGRRGVLQEWRLKTKGPALWQDRSWLRTSNETQTARSHNGGQLCDCTQCGEAFSEHSGLSTHVRTQNTGDSCVSNHYEKDFLIPCQKTLFEIEQFSVLGQCGKVFSPTPNVIYQQACTRDRSLDCRDCGEAFLNQSYLQARAGSHNREGTWKLKQCGKALTHSTGCATLLKCMPYCGKAFTVRCGLTRHVRTHTGEKPYMCKDCGKAFCTSSGLTEHIRTHTGEKPYECKDCGKSFTVSSSLTEHARIHTGEKPYECKQCGKAFTGRSGLTKHTRTHTGEKPYECKDCGKAYNRVYLLNEHVKTHTEEKPFICTVCGKSFRNSSCLNKHVQIHTGIKPYECKDCGKTFTVSSSLTEHIRTHTGEKPYECKVCGKAFTTSSHLIVHIRTHTGEKPYICKECGKAFASSSHLIEHRRTHTGEKPYICNECGKAFRASSHLRKHGRIHTGQKPYKCKECGKAYNKFYLLKEHLKTYTEEQLFVCKDCGRSFKNSSCLNHHAQIHTDEKPY</sequence>
<protein>
    <submittedName>
        <fullName evidence="12">Zinc finger protein 778</fullName>
    </submittedName>
</protein>
<dbReference type="InterPro" id="IPR036051">
    <property type="entry name" value="KRAB_dom_sf"/>
</dbReference>
<dbReference type="EMBL" id="ADFV01125726">
    <property type="status" value="NOT_ANNOTATED_CDS"/>
    <property type="molecule type" value="Genomic_DNA"/>
</dbReference>
<feature type="domain" description="C2H2-type" evidence="10">
    <location>
        <begin position="300"/>
        <end position="327"/>
    </location>
</feature>
<dbReference type="FunFam" id="3.30.160.60:FF:002254">
    <property type="entry name" value="Zinc finger protein 540"/>
    <property type="match status" value="4"/>
</dbReference>
<keyword evidence="4" id="KW-0677">Repeat</keyword>
<evidence type="ECO:0000313" key="13">
    <source>
        <dbReference type="Proteomes" id="UP000001073"/>
    </source>
</evidence>
<dbReference type="InterPro" id="IPR036236">
    <property type="entry name" value="Znf_C2H2_sf"/>
</dbReference>
<dbReference type="EMBL" id="ADFV01125727">
    <property type="status" value="NOT_ANNOTATED_CDS"/>
    <property type="molecule type" value="Genomic_DNA"/>
</dbReference>
<dbReference type="AlphaFoldDB" id="G1S0L9"/>
<feature type="domain" description="C2H2-type" evidence="10">
    <location>
        <begin position="271"/>
        <end position="299"/>
    </location>
</feature>
<feature type="domain" description="C2H2-type" evidence="10">
    <location>
        <begin position="328"/>
        <end position="355"/>
    </location>
</feature>
<feature type="domain" description="C2H2-type" evidence="10">
    <location>
        <begin position="496"/>
        <end position="523"/>
    </location>
</feature>
<dbReference type="FunFam" id="3.30.160.60:FF:001498">
    <property type="entry name" value="Zinc finger protein 404"/>
    <property type="match status" value="2"/>
</dbReference>
<dbReference type="eggNOG" id="KOG1721">
    <property type="taxonomic scope" value="Eukaryota"/>
</dbReference>
<dbReference type="FunFam" id="3.30.160.60:FF:002676">
    <property type="entry name" value="Zinc finger protein 426"/>
    <property type="match status" value="1"/>
</dbReference>
<dbReference type="InterPro" id="IPR001909">
    <property type="entry name" value="KRAB"/>
</dbReference>
<comment type="subcellular location">
    <subcellularLocation>
        <location evidence="1">Nucleus</location>
    </subcellularLocation>
</comment>
<dbReference type="Pfam" id="PF00096">
    <property type="entry name" value="zf-C2H2"/>
    <property type="match status" value="12"/>
</dbReference>
<evidence type="ECO:0000256" key="2">
    <source>
        <dbReference type="ARBA" id="ARBA00006991"/>
    </source>
</evidence>
<dbReference type="PROSITE" id="PS50805">
    <property type="entry name" value="KRAB"/>
    <property type="match status" value="1"/>
</dbReference>
<dbReference type="FunFam" id="3.30.160.60:FF:002554">
    <property type="entry name" value="Zinc finger protein 778"/>
    <property type="match status" value="1"/>
</dbReference>
<keyword evidence="3" id="KW-0479">Metal-binding</keyword>
<evidence type="ECO:0000256" key="1">
    <source>
        <dbReference type="ARBA" id="ARBA00004123"/>
    </source>
</evidence>
<evidence type="ECO:0000259" key="10">
    <source>
        <dbReference type="PROSITE" id="PS50157"/>
    </source>
</evidence>
<reference evidence="12" key="3">
    <citation type="submission" date="2025-09" db="UniProtKB">
        <authorList>
            <consortium name="Ensembl"/>
        </authorList>
    </citation>
    <scope>IDENTIFICATION</scope>
</reference>
<dbReference type="Pfam" id="PF01352">
    <property type="entry name" value="KRAB"/>
    <property type="match status" value="1"/>
</dbReference>
<feature type="domain" description="C2H2-type" evidence="10">
    <location>
        <begin position="524"/>
        <end position="551"/>
    </location>
</feature>
<evidence type="ECO:0000256" key="6">
    <source>
        <dbReference type="ARBA" id="ARBA00022833"/>
    </source>
</evidence>
<dbReference type="OMA" id="KAYNRCN"/>
<keyword evidence="5 9" id="KW-0863">Zinc-finger</keyword>
<dbReference type="Proteomes" id="UP000001073">
    <property type="component" value="Chromosome 2"/>
</dbReference>